<dbReference type="EMBL" id="CAXHTA020000006">
    <property type="protein sequence ID" value="CAL5222008.1"/>
    <property type="molecule type" value="Genomic_DNA"/>
</dbReference>
<dbReference type="PANTHER" id="PTHR13798:SF11">
    <property type="entry name" value="RNA-BINDING PROTEIN 7-RELATED"/>
    <property type="match status" value="1"/>
</dbReference>
<evidence type="ECO:0000256" key="1">
    <source>
        <dbReference type="ARBA" id="ARBA00004642"/>
    </source>
</evidence>
<comment type="caution">
    <text evidence="6">The sequence shown here is derived from an EMBL/GenBank/DDBJ whole genome shotgun (WGS) entry which is preliminary data.</text>
</comment>
<dbReference type="PANTHER" id="PTHR13798">
    <property type="entry name" value="RNA BINDING MOTIF RBM PROTEIN -RELATED"/>
    <property type="match status" value="1"/>
</dbReference>
<proteinExistence type="predicted"/>
<protein>
    <submittedName>
        <fullName evidence="6">G4298 protein</fullName>
    </submittedName>
</protein>
<evidence type="ECO:0000256" key="4">
    <source>
        <dbReference type="PROSITE-ProRule" id="PRU00176"/>
    </source>
</evidence>
<dbReference type="InterPro" id="IPR052285">
    <property type="entry name" value="NEXT_complex_subunit"/>
</dbReference>
<dbReference type="Pfam" id="PF00076">
    <property type="entry name" value="RRM_1"/>
    <property type="match status" value="1"/>
</dbReference>
<keyword evidence="3" id="KW-0539">Nucleus</keyword>
<dbReference type="InterPro" id="IPR000504">
    <property type="entry name" value="RRM_dom"/>
</dbReference>
<keyword evidence="2 4" id="KW-0694">RNA-binding</keyword>
<dbReference type="SUPFAM" id="SSF54928">
    <property type="entry name" value="RNA-binding domain, RBD"/>
    <property type="match status" value="1"/>
</dbReference>
<evidence type="ECO:0000313" key="7">
    <source>
        <dbReference type="Proteomes" id="UP001497392"/>
    </source>
</evidence>
<evidence type="ECO:0000256" key="3">
    <source>
        <dbReference type="ARBA" id="ARBA00023242"/>
    </source>
</evidence>
<dbReference type="Proteomes" id="UP001497392">
    <property type="component" value="Unassembled WGS sequence"/>
</dbReference>
<evidence type="ECO:0000259" key="5">
    <source>
        <dbReference type="PROSITE" id="PS50102"/>
    </source>
</evidence>
<comment type="subcellular location">
    <subcellularLocation>
        <location evidence="1">Nucleus</location>
        <location evidence="1">Nucleoplasm</location>
    </subcellularLocation>
</comment>
<dbReference type="PROSITE" id="PS50102">
    <property type="entry name" value="RRM"/>
    <property type="match status" value="1"/>
</dbReference>
<evidence type="ECO:0000256" key="2">
    <source>
        <dbReference type="ARBA" id="ARBA00022884"/>
    </source>
</evidence>
<dbReference type="SMART" id="SM00360">
    <property type="entry name" value="RRM"/>
    <property type="match status" value="1"/>
</dbReference>
<sequence length="92" mass="10182">MGDTSIPTDTLFIGNLDQRVTTRIIYDLCIQAGPVQRVNLPEAYTGVHKGYAFCHYETVESAKYAHALFKDLLQLFGRPVSIAYSPGGRTDS</sequence>
<gene>
    <name evidence="6" type="primary">g4298</name>
    <name evidence="6" type="ORF">VP750_LOCUS3667</name>
</gene>
<dbReference type="InterPro" id="IPR035979">
    <property type="entry name" value="RBD_domain_sf"/>
</dbReference>
<dbReference type="Gene3D" id="3.30.70.330">
    <property type="match status" value="1"/>
</dbReference>
<evidence type="ECO:0000313" key="6">
    <source>
        <dbReference type="EMBL" id="CAL5222008.1"/>
    </source>
</evidence>
<accession>A0ABP1FPY6</accession>
<name>A0ABP1FPY6_9CHLO</name>
<organism evidence="6 7">
    <name type="scientific">Coccomyxa viridis</name>
    <dbReference type="NCBI Taxonomy" id="1274662"/>
    <lineage>
        <taxon>Eukaryota</taxon>
        <taxon>Viridiplantae</taxon>
        <taxon>Chlorophyta</taxon>
        <taxon>core chlorophytes</taxon>
        <taxon>Trebouxiophyceae</taxon>
        <taxon>Trebouxiophyceae incertae sedis</taxon>
        <taxon>Coccomyxaceae</taxon>
        <taxon>Coccomyxa</taxon>
    </lineage>
</organism>
<reference evidence="6 7" key="1">
    <citation type="submission" date="2024-06" db="EMBL/GenBank/DDBJ databases">
        <authorList>
            <person name="Kraege A."/>
            <person name="Thomma B."/>
        </authorList>
    </citation>
    <scope>NUCLEOTIDE SEQUENCE [LARGE SCALE GENOMIC DNA]</scope>
</reference>
<feature type="domain" description="RRM" evidence="5">
    <location>
        <begin position="9"/>
        <end position="87"/>
    </location>
</feature>
<keyword evidence="7" id="KW-1185">Reference proteome</keyword>
<dbReference type="InterPro" id="IPR012677">
    <property type="entry name" value="Nucleotide-bd_a/b_plait_sf"/>
</dbReference>